<dbReference type="PROSITE" id="PS50041">
    <property type="entry name" value="C_TYPE_LECTIN_2"/>
    <property type="match status" value="1"/>
</dbReference>
<evidence type="ECO:0000256" key="1">
    <source>
        <dbReference type="ARBA" id="ARBA00022729"/>
    </source>
</evidence>
<dbReference type="Gene3D" id="3.10.100.10">
    <property type="entry name" value="Mannose-Binding Protein A, subunit A"/>
    <property type="match status" value="1"/>
</dbReference>
<feature type="region of interest" description="Disordered" evidence="3">
    <location>
        <begin position="501"/>
        <end position="570"/>
    </location>
</feature>
<dbReference type="EMBL" id="HBNR01028585">
    <property type="protein sequence ID" value="CAE4581697.1"/>
    <property type="molecule type" value="Transcribed_RNA"/>
</dbReference>
<dbReference type="PANTHER" id="PTHR10161">
    <property type="entry name" value="TARTRATE-RESISTANT ACID PHOSPHATASE TYPE 5"/>
    <property type="match status" value="1"/>
</dbReference>
<feature type="compositionally biased region" description="Low complexity" evidence="3">
    <location>
        <begin position="506"/>
        <end position="539"/>
    </location>
</feature>
<dbReference type="Pfam" id="PF00149">
    <property type="entry name" value="Metallophos"/>
    <property type="match status" value="1"/>
</dbReference>
<reference evidence="5" key="1">
    <citation type="submission" date="2021-01" db="EMBL/GenBank/DDBJ databases">
        <authorList>
            <person name="Corre E."/>
            <person name="Pelletier E."/>
            <person name="Niang G."/>
            <person name="Scheremetjew M."/>
            <person name="Finn R."/>
            <person name="Kale V."/>
            <person name="Holt S."/>
            <person name="Cochrane G."/>
            <person name="Meng A."/>
            <person name="Brown T."/>
            <person name="Cohen L."/>
        </authorList>
    </citation>
    <scope>NUCLEOTIDE SEQUENCE</scope>
    <source>
        <strain evidence="5">CCMP3105</strain>
    </source>
</reference>
<keyword evidence="2" id="KW-0378">Hydrolase</keyword>
<evidence type="ECO:0000256" key="2">
    <source>
        <dbReference type="ARBA" id="ARBA00022801"/>
    </source>
</evidence>
<evidence type="ECO:0000259" key="4">
    <source>
        <dbReference type="PROSITE" id="PS50041"/>
    </source>
</evidence>
<sequence>MPRLHRRPGALAGAFQSRVLDVSVALLGVAVLPTGALDGVVLPDWATTPAPRSRRLADLSTSTTKWGTTKTTVTAPGTLDLGESVRLTKSEQPLPTEPWTPSSPGYQDGKCTSRFRPPPEPPAHATDLNGIKLPDTCFTGGGPHHVFVIGDWGGIFNGQNKPVVPADRRSKHMPSHHRPFVFGADDCAQRNVATQMRVRSLISKPDYVLNVGDNFYWGGVLVKCGGPPGAVNDPVGQWTWVYEKMYDGDGLADKQWLGVLGNHDFGGFLFTHGWDQAIGYTWSDTSTSTGRWVTPALYWQSKVHYPDFSIDYYFVDSNTFDAMHPDSDPGHNLCSRKHNLEVGATCGIIGPVSIEECPVWFRRLWDAQTQWLRNALDKSSADWQVVVTHFPPIRGWGDDVWKELSREFGIDIIIAGHVHRQEVHYMGPDNHMAPTAYIISGGGGGITSEDMPDSRGEDDQYGFIDLTLTPREILIEAVSHGGHLRRKTCVRPRLRGGDVAEHAQGPSLCDAPSPAPLPAATAATADTGTSPRQQAGSPAAAPPPPAPVLLPRPGPRAPAPGAPAGQAQAKNSRFTFVGFAGPMEARRACGSGKRLAMPKTPGAGHALMGAMSVAQGEGYMSTTWPENTIWLGGHWSSTAGRWRWDDGSSVETDNWAPDEPSSGEEQNREPWLCMLLTGQLCDNTPEYSFGVFCEPDVEVRPEDAATGNSSHAGAAPSADSAKGQADETSTASGTSTVDIMQDIAAAIEANSWNTVQVHTPLPAVADTASLHEFREKAVMQKDAPARLVGVARLLQQASAAKSHPLAISAALLAAMVGALILVTAAHRPPLMQVAPACGCCARRRSGTPCCSGEVVLERVSRPLVPYAQLPSLLEPRGAEVA</sequence>
<dbReference type="InterPro" id="IPR001304">
    <property type="entry name" value="C-type_lectin-like"/>
</dbReference>
<feature type="region of interest" description="Disordered" evidence="3">
    <location>
        <begin position="642"/>
        <end position="667"/>
    </location>
</feature>
<gene>
    <name evidence="5" type="ORF">AMON00008_LOCUS19443</name>
</gene>
<evidence type="ECO:0000256" key="3">
    <source>
        <dbReference type="SAM" id="MobiDB-lite"/>
    </source>
</evidence>
<protein>
    <recommendedName>
        <fullName evidence="4">C-type lectin domain-containing protein</fullName>
    </recommendedName>
</protein>
<dbReference type="SUPFAM" id="SSF56300">
    <property type="entry name" value="Metallo-dependent phosphatases"/>
    <property type="match status" value="1"/>
</dbReference>
<feature type="region of interest" description="Disordered" evidence="3">
    <location>
        <begin position="702"/>
        <end position="734"/>
    </location>
</feature>
<feature type="region of interest" description="Disordered" evidence="3">
    <location>
        <begin position="90"/>
        <end position="110"/>
    </location>
</feature>
<dbReference type="AlphaFoldDB" id="A0A7S4UP94"/>
<proteinExistence type="predicted"/>
<dbReference type="SMART" id="SM00034">
    <property type="entry name" value="CLECT"/>
    <property type="match status" value="1"/>
</dbReference>
<dbReference type="InterPro" id="IPR016186">
    <property type="entry name" value="C-type_lectin-like/link_sf"/>
</dbReference>
<dbReference type="InterPro" id="IPR029052">
    <property type="entry name" value="Metallo-depent_PP-like"/>
</dbReference>
<dbReference type="CDD" id="cd00037">
    <property type="entry name" value="CLECT"/>
    <property type="match status" value="1"/>
</dbReference>
<dbReference type="InterPro" id="IPR004843">
    <property type="entry name" value="Calcineurin-like_PHP"/>
</dbReference>
<organism evidence="5">
    <name type="scientific">Alexandrium monilatum</name>
    <dbReference type="NCBI Taxonomy" id="311494"/>
    <lineage>
        <taxon>Eukaryota</taxon>
        <taxon>Sar</taxon>
        <taxon>Alveolata</taxon>
        <taxon>Dinophyceae</taxon>
        <taxon>Gonyaulacales</taxon>
        <taxon>Pyrocystaceae</taxon>
        <taxon>Alexandrium</taxon>
    </lineage>
</organism>
<dbReference type="Gene3D" id="3.60.21.10">
    <property type="match status" value="1"/>
</dbReference>
<dbReference type="InterPro" id="IPR016187">
    <property type="entry name" value="CTDL_fold"/>
</dbReference>
<dbReference type="SUPFAM" id="SSF56436">
    <property type="entry name" value="C-type lectin-like"/>
    <property type="match status" value="1"/>
</dbReference>
<name>A0A7S4UP94_9DINO</name>
<feature type="domain" description="C-type lectin" evidence="4">
    <location>
        <begin position="584"/>
        <end position="694"/>
    </location>
</feature>
<accession>A0A7S4UP94</accession>
<keyword evidence="1" id="KW-0732">Signal</keyword>
<dbReference type="InterPro" id="IPR051558">
    <property type="entry name" value="Metallophosphoesterase_PAP"/>
</dbReference>
<evidence type="ECO:0000313" key="5">
    <source>
        <dbReference type="EMBL" id="CAE4581697.1"/>
    </source>
</evidence>
<dbReference type="GO" id="GO:0016787">
    <property type="term" value="F:hydrolase activity"/>
    <property type="evidence" value="ECO:0007669"/>
    <property type="project" value="UniProtKB-KW"/>
</dbReference>
<dbReference type="PANTHER" id="PTHR10161:SF14">
    <property type="entry name" value="TARTRATE-RESISTANT ACID PHOSPHATASE TYPE 5"/>
    <property type="match status" value="1"/>
</dbReference>
<feature type="compositionally biased region" description="Pro residues" evidence="3">
    <location>
        <begin position="540"/>
        <end position="561"/>
    </location>
</feature>